<dbReference type="GO" id="GO:0035239">
    <property type="term" value="P:tube morphogenesis"/>
    <property type="evidence" value="ECO:0007669"/>
    <property type="project" value="UniProtKB-ARBA"/>
</dbReference>
<feature type="coiled-coil region" evidence="13">
    <location>
        <begin position="1116"/>
        <end position="1178"/>
    </location>
</feature>
<dbReference type="GO" id="GO:0030155">
    <property type="term" value="P:regulation of cell adhesion"/>
    <property type="evidence" value="ECO:0007669"/>
    <property type="project" value="InterPro"/>
</dbReference>
<feature type="disulfide bond" evidence="12">
    <location>
        <begin position="596"/>
        <end position="605"/>
    </location>
</feature>
<dbReference type="InterPro" id="IPR056863">
    <property type="entry name" value="LMN_ATRN_NET-like_EGF"/>
</dbReference>
<dbReference type="PROSITE" id="PS01248">
    <property type="entry name" value="EGF_LAM_1"/>
    <property type="match status" value="3"/>
</dbReference>
<feature type="domain" description="Laminin EGF-like" evidence="16">
    <location>
        <begin position="577"/>
        <end position="627"/>
    </location>
</feature>
<dbReference type="SMART" id="SM00181">
    <property type="entry name" value="EGF"/>
    <property type="match status" value="7"/>
</dbReference>
<dbReference type="PRINTS" id="PR00011">
    <property type="entry name" value="EGFLAMININ"/>
</dbReference>
<feature type="domain" description="Laminin G" evidence="15">
    <location>
        <begin position="1658"/>
        <end position="1837"/>
    </location>
</feature>
<feature type="disulfide bond" evidence="12">
    <location>
        <begin position="806"/>
        <end position="815"/>
    </location>
</feature>
<dbReference type="PROSITE" id="PS50025">
    <property type="entry name" value="LAM_G_DOMAIN"/>
    <property type="match status" value="5"/>
</dbReference>
<feature type="disulfide bond" evidence="12">
    <location>
        <begin position="721"/>
        <end position="735"/>
    </location>
</feature>
<feature type="disulfide bond" evidence="12">
    <location>
        <begin position="175"/>
        <end position="184"/>
    </location>
</feature>
<dbReference type="GO" id="GO:0048732">
    <property type="term" value="P:gland development"/>
    <property type="evidence" value="ECO:0007669"/>
    <property type="project" value="UniProtKB-ARBA"/>
</dbReference>
<dbReference type="InterPro" id="IPR010307">
    <property type="entry name" value="Laminin_dom_II"/>
</dbReference>
<dbReference type="InterPro" id="IPR013320">
    <property type="entry name" value="ConA-like_dom_sf"/>
</dbReference>
<dbReference type="FunFam" id="2.10.25.10:FF:000188">
    <property type="entry name" value="Laminin subunit gamma 2"/>
    <property type="match status" value="1"/>
</dbReference>
<evidence type="ECO:0000256" key="5">
    <source>
        <dbReference type="ARBA" id="ARBA00022737"/>
    </source>
</evidence>
<comment type="caution">
    <text evidence="18">The sequence shown here is derived from an EMBL/GenBank/DDBJ whole genome shotgun (WGS) entry which is preliminary data.</text>
</comment>
<evidence type="ECO:0000256" key="4">
    <source>
        <dbReference type="ARBA" id="ARBA00022729"/>
    </source>
</evidence>
<dbReference type="GO" id="GO:0030334">
    <property type="term" value="P:regulation of cell migration"/>
    <property type="evidence" value="ECO:0007669"/>
    <property type="project" value="InterPro"/>
</dbReference>
<feature type="disulfide bond" evidence="12">
    <location>
        <begin position="156"/>
        <end position="173"/>
    </location>
</feature>
<feature type="disulfide bond" evidence="12">
    <location>
        <begin position="313"/>
        <end position="322"/>
    </location>
</feature>
<feature type="domain" description="Laminin G" evidence="15">
    <location>
        <begin position="2207"/>
        <end position="2377"/>
    </location>
</feature>
<evidence type="ECO:0000256" key="14">
    <source>
        <dbReference type="SAM" id="MobiDB-lite"/>
    </source>
</evidence>
<name>A0A9N7YCJ0_PLEPL</name>
<evidence type="ECO:0000259" key="17">
    <source>
        <dbReference type="PROSITE" id="PS51115"/>
    </source>
</evidence>
<keyword evidence="19" id="KW-1185">Reference proteome</keyword>
<dbReference type="Pfam" id="PF00054">
    <property type="entry name" value="Laminin_G_1"/>
    <property type="match status" value="1"/>
</dbReference>
<dbReference type="GO" id="GO:0043256">
    <property type="term" value="C:laminin complex"/>
    <property type="evidence" value="ECO:0007669"/>
    <property type="project" value="UniProtKB-ARBA"/>
</dbReference>
<feature type="domain" description="Laminin EGF-like" evidence="16">
    <location>
        <begin position="738"/>
        <end position="784"/>
    </location>
</feature>
<dbReference type="Gene3D" id="2.60.120.200">
    <property type="match status" value="5"/>
</dbReference>
<dbReference type="FunFam" id="2.10.25.10:FF:000275">
    <property type="entry name" value="usherin"/>
    <property type="match status" value="1"/>
</dbReference>
<feature type="domain" description="Laminin IV type A" evidence="17">
    <location>
        <begin position="363"/>
        <end position="543"/>
    </location>
</feature>
<evidence type="ECO:0000313" key="19">
    <source>
        <dbReference type="Proteomes" id="UP001153269"/>
    </source>
</evidence>
<feature type="domain" description="Laminin EGF-like" evidence="16">
    <location>
        <begin position="628"/>
        <end position="683"/>
    </location>
</feature>
<dbReference type="CDD" id="cd00110">
    <property type="entry name" value="LamG"/>
    <property type="match status" value="5"/>
</dbReference>
<feature type="domain" description="Laminin EGF-like" evidence="16">
    <location>
        <begin position="292"/>
        <end position="342"/>
    </location>
</feature>
<feature type="disulfide bond" evidence="12">
    <location>
        <begin position="757"/>
        <end position="766"/>
    </location>
</feature>
<dbReference type="InterPro" id="IPR000742">
    <property type="entry name" value="EGF"/>
</dbReference>
<keyword evidence="2" id="KW-0964">Secreted</keyword>
<dbReference type="Pfam" id="PF06009">
    <property type="entry name" value="Laminin_II"/>
    <property type="match status" value="1"/>
</dbReference>
<feature type="disulfide bond" evidence="12">
    <location>
        <begin position="267"/>
        <end position="276"/>
    </location>
</feature>
<dbReference type="GO" id="GO:0060541">
    <property type="term" value="P:respiratory system development"/>
    <property type="evidence" value="ECO:0007669"/>
    <property type="project" value="UniProtKB-ARBA"/>
</dbReference>
<evidence type="ECO:0000259" key="15">
    <source>
        <dbReference type="PROSITE" id="PS50025"/>
    </source>
</evidence>
<feature type="domain" description="Laminin EGF-like" evidence="16">
    <location>
        <begin position="785"/>
        <end position="832"/>
    </location>
</feature>
<dbReference type="InterPro" id="IPR001791">
    <property type="entry name" value="Laminin_G"/>
</dbReference>
<dbReference type="PANTHER" id="PTHR10574:SF406">
    <property type="entry name" value="LAMININ SUBUNIT ALPHA 5"/>
    <property type="match status" value="1"/>
</dbReference>
<evidence type="ECO:0000256" key="13">
    <source>
        <dbReference type="SAM" id="Coils"/>
    </source>
</evidence>
<dbReference type="Gene3D" id="2.10.25.10">
    <property type="entry name" value="Laminin"/>
    <property type="match status" value="9"/>
</dbReference>
<organism evidence="18 19">
    <name type="scientific">Pleuronectes platessa</name>
    <name type="common">European plaice</name>
    <dbReference type="NCBI Taxonomy" id="8262"/>
    <lineage>
        <taxon>Eukaryota</taxon>
        <taxon>Metazoa</taxon>
        <taxon>Chordata</taxon>
        <taxon>Craniata</taxon>
        <taxon>Vertebrata</taxon>
        <taxon>Euteleostomi</taxon>
        <taxon>Actinopterygii</taxon>
        <taxon>Neopterygii</taxon>
        <taxon>Teleostei</taxon>
        <taxon>Neoteleostei</taxon>
        <taxon>Acanthomorphata</taxon>
        <taxon>Carangaria</taxon>
        <taxon>Pleuronectiformes</taxon>
        <taxon>Pleuronectoidei</taxon>
        <taxon>Pleuronectidae</taxon>
        <taxon>Pleuronectes</taxon>
    </lineage>
</organism>
<feature type="region of interest" description="Disordered" evidence="14">
    <location>
        <begin position="2024"/>
        <end position="2073"/>
    </location>
</feature>
<feature type="disulfide bond" evidence="12">
    <location>
        <begin position="654"/>
        <end position="663"/>
    </location>
</feature>
<feature type="compositionally biased region" description="Basic residues" evidence="14">
    <location>
        <begin position="2028"/>
        <end position="2039"/>
    </location>
</feature>
<dbReference type="GO" id="GO:0005102">
    <property type="term" value="F:signaling receptor binding"/>
    <property type="evidence" value="ECO:0007669"/>
    <property type="project" value="InterPro"/>
</dbReference>
<dbReference type="SMART" id="SM00282">
    <property type="entry name" value="LamG"/>
    <property type="match status" value="5"/>
</dbReference>
<dbReference type="FunFam" id="2.10.25.10:FF:000074">
    <property type="entry name" value="Laminin subunit alpha"/>
    <property type="match status" value="1"/>
</dbReference>
<keyword evidence="7" id="KW-0130">Cell adhesion</keyword>
<evidence type="ECO:0000259" key="16">
    <source>
        <dbReference type="PROSITE" id="PS50027"/>
    </source>
</evidence>
<dbReference type="FunFam" id="2.10.25.10:FF:000033">
    <property type="entry name" value="Laminin subunit alpha 2"/>
    <property type="match status" value="1"/>
</dbReference>
<feature type="disulfide bond" evidence="12">
    <location>
        <begin position="294"/>
        <end position="311"/>
    </location>
</feature>
<proteinExistence type="predicted"/>
<dbReference type="GO" id="GO:0030054">
    <property type="term" value="C:cell junction"/>
    <property type="evidence" value="ECO:0007669"/>
    <property type="project" value="UniProtKB-ARBA"/>
</dbReference>
<dbReference type="GO" id="GO:0002009">
    <property type="term" value="P:morphogenesis of an epithelium"/>
    <property type="evidence" value="ECO:0007669"/>
    <property type="project" value="UniProtKB-ARBA"/>
</dbReference>
<accession>A0A9N7YCJ0</accession>
<feature type="coiled-coil region" evidence="13">
    <location>
        <begin position="932"/>
        <end position="980"/>
    </location>
</feature>
<sequence length="2380" mass="260287">MPRCSRLVSTRWDATSSSSTITSRSTRPILCRLYINGGRIWTGQANASFCPHAYGCRNVLISENQIILDVTDHEVFITVQIPEGKTLWLDYVLVVPETSYSSSYLNEEPLDKSYDFISSCGQNSFYINPASASRFCLGSAVSLSAFFNNGAMPCACHEVGAESDTCEAFGGQCRCRPHVIGRDCSMCATGFWGFPNCRPCNCGSRLCEPVTGDCICPPRTLQPECTQCEPQTFGCHPLVGCEVCNCSRPGIDSPDVSCDTLSGQCRCKNNVVGRQCDRCSPGFHGYPTCRSCDCNEAGTEEEVCESFTGQCLCKENVQGSRCDQCRVGTFHLDPTNPKGCTSCFCFGATDRCRSSERRRTEIMDMTGWVLLGADRQEVVVVVYPDQDLVEADLSDVPDVYQDLYWHAPGTYLGDKVSSYGGLLSYRLHTQTMRGDVLSLPAESSRPDIILKGNQMSLVFMEREYPSPEEPHLGIVHMVEGSFRHAQTGNSVSREELMMVLVALESLQIRALHSQSAHSVSLRRAELEGAEEVPSGSHANTVEICMCPANYRGDSCQKCAPGFYRDTIGLFLGKCVPCACHGHSDLCEDGSGRCVDCQHNTVGDHCETCQGGFLGNNSLDGQAVSCSSCPCPLRVSSNNFAEGCVQRSDRMQCLCMPGYAGPNCERCAPGFYGNPMVLGSRCQPCRCHGNTDPNMLFTDCHPLTGECLSCMHHTGGALCDLCAPGFYGDAISAKNCTECSCSPCGTDSCDPHTGECRCKAGVTGPRCDRCQDGSFGFDSCSGCLQCECAAAAALVAACDPLSGRCACRPGVNGPQCRQCAPGFWSYGADGCKKCECRGGRCDPRTGECRCPDGMTGKQCDVCSHKHNVLVEDTHGTHCETCDGCVLVLLEDLDKMSNNFSSVSAQLKNLNASSIAWAQLNALNQSVDDIAAAIQNYNSSLDESRSRADMLDAEIMIINDDINELQDKASVTSERVDSLQNSTTDTHQRAQDLLLFIHNLTMDMNDVLLMSNRSWSNETEAEQDVEELERKMREVQAMLREMRSRSCVGQKKVADRERTQAEKLLQRVHKELADRQGQNNNLTQSVRDGLSHFLSEMMDLRDALNEAVNNTARATEVNNANEKTLEDNQRKMDDLLSQQKEVTVQLDMAEEDVAQVNDLLSTLQDSKEEYERLAAQLDGARTPLLKKVQEFAWVENRIPLVEEAEKHAALLDALASNLSSLVEETKTNGIVDVTQIYNKILTSIQEAEQAAKRAGRAANATLENVKNQDLGQIAVALRNHSVDLKDEVEKLDEELNNDLKPQLDEAERRLKEAKHKQTQVMKDLETVQNNLHFTSNVSQQILEAKAAADLANTSANQVHDALRPIREQLDQWEQTYGDVNASNDDINKALMDANQTMLELGATIPSLLTKLDVLQNQSILMPNISENINRIRELIQEARNAASKVSVPVKFNGASGVQVRTPSNLADLAAYTSLKMFITLPEGTRSRRQGDGPQQFVFYLGNKDSSKEFLGMALDGKQLHWFFNVGGETAEVTMREDVKSDGFFHTVGLERILQYGQMSMSSEATGGDQSVTKAGTEASGDQGLLNLLTDETVFYVGGYPSTFKPPPQLDLSRFKGCIELDTLNEEVLSLYNFENIFQLNTTEEKPCGRPKPVLTQAWVNDASYFDGTGFAEITFTVESPRMQRFEQEVKLLSQRGILLLLQNQNHFLCLAVLNGQLKVFYDFTDKLVELDPKEPDSEFLLVSDAEPKALEVIILQGTSNRIVVRNNRVNLYIHSFTEKIPSFSGSYYLGGVPKDKIPDQLKTMFPKQGSLKGCFRNVKAYSSHVDLKRMKSSGVSFGCDGDLLVAREAHFSGQSFLDLALTNVPSLRDNFYVSFSFRTDKKEGLMFYHQDKDGECEVLLNEGRVVVRADKREMVTLKTYNDANSHYVSIYINSTGMRLYMDDVLEKGKEGIRINTRGRSPLTSGVSTFLGGTPDQTSTNLTGCISNVFIKRDTSPQAVQNLLKVNKNVNVPLGCPAAAKPQQILAAQPKHNKAKKHKKPSGSRSRNTRESCQGAPSDQESGATHFSGSAHSHQRYDALPRSLSPMPHVSMSLRINSSEGLVLQAGGGPSGGAVLSLSVSGGRLLLLLDAGKRKLSLRSRRKYDDDRWHTVFVKREGQKLVLIVDGIDAQSKKLPGGDRARVAGPLYVGGAPPTLMPGGGALLPEPSAARAYFSGEGGHMALDESLVLGRDLEIQLEVRPVSDSGLLLHAGTSADQHLSLVLSQGEVTVSVKSGKGEFSASFTPEEPLCNGHWHTITVVKKNNVLQLHVDAASELSVGPRQSRTAGGKEGVYLGGKPGGATVPGLPAFHGCIRSVSVNHRAAVLSKPLSVHGAVGTRGCPVV</sequence>
<dbReference type="EMBL" id="CADEAL010000477">
    <property type="protein sequence ID" value="CAB1420721.1"/>
    <property type="molecule type" value="Genomic_DNA"/>
</dbReference>
<feature type="domain" description="Laminin G" evidence="15">
    <location>
        <begin position="1844"/>
        <end position="2013"/>
    </location>
</feature>
<comment type="subcellular location">
    <subcellularLocation>
        <location evidence="1">Secreted</location>
        <location evidence="1">Extracellular space</location>
        <location evidence="1">Extracellular matrix</location>
        <location evidence="1">Basement membrane</location>
    </subcellularLocation>
</comment>
<evidence type="ECO:0000256" key="8">
    <source>
        <dbReference type="ARBA" id="ARBA00023054"/>
    </source>
</evidence>
<dbReference type="FunFam" id="2.10.25.10:FF:000051">
    <property type="entry name" value="Laminin subunit alpha 4"/>
    <property type="match status" value="1"/>
</dbReference>
<dbReference type="Proteomes" id="UP001153269">
    <property type="component" value="Unassembled WGS sequence"/>
</dbReference>
<dbReference type="FunFam" id="2.10.25.10:FF:000084">
    <property type="entry name" value="Laminin subunit alpha 3"/>
    <property type="match status" value="1"/>
</dbReference>
<dbReference type="GO" id="GO:0070831">
    <property type="term" value="P:basement membrane assembly"/>
    <property type="evidence" value="ECO:0007669"/>
    <property type="project" value="TreeGrafter"/>
</dbReference>
<evidence type="ECO:0000256" key="6">
    <source>
        <dbReference type="ARBA" id="ARBA00022869"/>
    </source>
</evidence>
<evidence type="ECO:0000256" key="1">
    <source>
        <dbReference type="ARBA" id="ARBA00004302"/>
    </source>
</evidence>
<dbReference type="GO" id="GO:0045995">
    <property type="term" value="P:regulation of embryonic development"/>
    <property type="evidence" value="ECO:0007669"/>
    <property type="project" value="InterPro"/>
</dbReference>
<comment type="caution">
    <text evidence="12">Lacks conserved residue(s) required for the propagation of feature annotation.</text>
</comment>
<feature type="disulfide bond" evidence="12">
    <location>
        <begin position="292"/>
        <end position="304"/>
    </location>
</feature>
<evidence type="ECO:0000256" key="7">
    <source>
        <dbReference type="ARBA" id="ARBA00022889"/>
    </source>
</evidence>
<feature type="disulfide bond" evidence="12">
    <location>
        <begin position="154"/>
        <end position="166"/>
    </location>
</feature>
<feature type="disulfide bond" evidence="12">
    <location>
        <begin position="787"/>
        <end position="804"/>
    </location>
</feature>
<dbReference type="SMART" id="SM00281">
    <property type="entry name" value="LamB"/>
    <property type="match status" value="1"/>
</dbReference>
<evidence type="ECO:0000256" key="12">
    <source>
        <dbReference type="PROSITE-ProRule" id="PRU00460"/>
    </source>
</evidence>
<dbReference type="InterPro" id="IPR050440">
    <property type="entry name" value="Laminin/Netrin_ECM"/>
</dbReference>
<feature type="domain" description="Laminin G" evidence="15">
    <location>
        <begin position="2061"/>
        <end position="2219"/>
    </location>
</feature>
<keyword evidence="3" id="KW-0272">Extracellular matrix</keyword>
<dbReference type="InterPro" id="IPR000034">
    <property type="entry name" value="Laminin_IV"/>
</dbReference>
<evidence type="ECO:0000256" key="10">
    <source>
        <dbReference type="ARBA" id="ARBA00023180"/>
    </source>
</evidence>
<dbReference type="CDD" id="cd00055">
    <property type="entry name" value="EGF_Lam"/>
    <property type="match status" value="10"/>
</dbReference>
<dbReference type="GO" id="GO:0034446">
    <property type="term" value="P:substrate adhesion-dependent cell spreading"/>
    <property type="evidence" value="ECO:0007669"/>
    <property type="project" value="TreeGrafter"/>
</dbReference>
<dbReference type="Pfam" id="PF06008">
    <property type="entry name" value="Laminin_I"/>
    <property type="match status" value="1"/>
</dbReference>
<dbReference type="PROSITE" id="PS50027">
    <property type="entry name" value="EGF_LAM_2"/>
    <property type="match status" value="8"/>
</dbReference>
<keyword evidence="4" id="KW-0732">Signal</keyword>
<dbReference type="FunFam" id="2.10.25.10:FF:000083">
    <property type="entry name" value="Laminin subunit alpha"/>
    <property type="match status" value="1"/>
</dbReference>
<keyword evidence="9 12" id="KW-1015">Disulfide bond</keyword>
<evidence type="ECO:0000256" key="9">
    <source>
        <dbReference type="ARBA" id="ARBA00023157"/>
    </source>
</evidence>
<feature type="disulfide bond" evidence="12">
    <location>
        <begin position="709"/>
        <end position="718"/>
    </location>
</feature>
<feature type="domain" description="Laminin EGF-like" evidence="16">
    <location>
        <begin position="244"/>
        <end position="291"/>
    </location>
</feature>
<keyword evidence="10" id="KW-0325">Glycoprotein</keyword>
<dbReference type="SMART" id="SM00180">
    <property type="entry name" value="EGF_Lam"/>
    <property type="match status" value="11"/>
</dbReference>
<keyword evidence="6" id="KW-0084">Basement membrane</keyword>
<keyword evidence="11 12" id="KW-0424">Laminin EGF-like domain</keyword>
<feature type="disulfide bond" evidence="12">
    <location>
        <begin position="785"/>
        <end position="797"/>
    </location>
</feature>
<dbReference type="SUPFAM" id="SSF49899">
    <property type="entry name" value="Concanavalin A-like lectins/glucanases"/>
    <property type="match status" value="5"/>
</dbReference>
<dbReference type="GO" id="GO:0016477">
    <property type="term" value="P:cell migration"/>
    <property type="evidence" value="ECO:0007669"/>
    <property type="project" value="TreeGrafter"/>
</dbReference>
<dbReference type="Pfam" id="PF00052">
    <property type="entry name" value="Laminin_B"/>
    <property type="match status" value="1"/>
</dbReference>
<keyword evidence="8 13" id="KW-0175">Coiled coil</keyword>
<evidence type="ECO:0000313" key="18">
    <source>
        <dbReference type="EMBL" id="CAB1420721.1"/>
    </source>
</evidence>
<evidence type="ECO:0000256" key="11">
    <source>
        <dbReference type="ARBA" id="ARBA00023292"/>
    </source>
</evidence>
<feature type="coiled-coil region" evidence="13">
    <location>
        <begin position="1016"/>
        <end position="1069"/>
    </location>
</feature>
<keyword evidence="5" id="KW-0677">Repeat</keyword>
<dbReference type="Pfam" id="PF00053">
    <property type="entry name" value="EGF_laminin"/>
    <property type="match status" value="8"/>
</dbReference>
<feature type="coiled-coil region" evidence="13">
    <location>
        <begin position="1242"/>
        <end position="1328"/>
    </location>
</feature>
<protein>
    <recommendedName>
        <fullName evidence="20">Laminin subunit alpha-5</fullName>
    </recommendedName>
</protein>
<gene>
    <name evidence="18" type="ORF">PLEPLA_LOCUS8596</name>
</gene>
<dbReference type="GO" id="GO:0007411">
    <property type="term" value="P:axon guidance"/>
    <property type="evidence" value="ECO:0007669"/>
    <property type="project" value="TreeGrafter"/>
</dbReference>
<dbReference type="SUPFAM" id="SSF57196">
    <property type="entry name" value="EGF/Laminin"/>
    <property type="match status" value="9"/>
</dbReference>
<evidence type="ECO:0000256" key="2">
    <source>
        <dbReference type="ARBA" id="ARBA00022525"/>
    </source>
</evidence>
<dbReference type="FunFam" id="2.10.25.10:FF:000454">
    <property type="entry name" value="Laminin subunit alpha 1"/>
    <property type="match status" value="1"/>
</dbReference>
<feature type="domain" description="Laminin EGF-like" evidence="16">
    <location>
        <begin position="154"/>
        <end position="199"/>
    </location>
</feature>
<dbReference type="InterPro" id="IPR002049">
    <property type="entry name" value="LE_dom"/>
</dbReference>
<evidence type="ECO:0000256" key="3">
    <source>
        <dbReference type="ARBA" id="ARBA00022530"/>
    </source>
</evidence>
<dbReference type="GO" id="GO:0005576">
    <property type="term" value="C:extracellular region"/>
    <property type="evidence" value="ECO:0007669"/>
    <property type="project" value="UniProtKB-ARBA"/>
</dbReference>
<reference evidence="18" key="1">
    <citation type="submission" date="2020-03" db="EMBL/GenBank/DDBJ databases">
        <authorList>
            <person name="Weist P."/>
        </authorList>
    </citation>
    <scope>NUCLEOTIDE SEQUENCE</scope>
</reference>
<dbReference type="GO" id="GO:0009887">
    <property type="term" value="P:animal organ morphogenesis"/>
    <property type="evidence" value="ECO:0007669"/>
    <property type="project" value="TreeGrafter"/>
</dbReference>
<dbReference type="InterPro" id="IPR009254">
    <property type="entry name" value="Laminin_aI"/>
</dbReference>
<feature type="domain" description="Laminin G" evidence="15">
    <location>
        <begin position="1446"/>
        <end position="1645"/>
    </location>
</feature>
<dbReference type="PANTHER" id="PTHR10574">
    <property type="entry name" value="NETRIN/LAMININ-RELATED"/>
    <property type="match status" value="1"/>
</dbReference>
<feature type="compositionally biased region" description="Polar residues" evidence="14">
    <location>
        <begin position="2040"/>
        <end position="2069"/>
    </location>
</feature>
<evidence type="ECO:0008006" key="20">
    <source>
        <dbReference type="Google" id="ProtNLM"/>
    </source>
</evidence>
<feature type="domain" description="Laminin EGF-like" evidence="16">
    <location>
        <begin position="684"/>
        <end position="737"/>
    </location>
</feature>
<dbReference type="Pfam" id="PF24973">
    <property type="entry name" value="EGF_LMN_ATRN"/>
    <property type="match status" value="1"/>
</dbReference>
<dbReference type="Pfam" id="PF02210">
    <property type="entry name" value="Laminin_G_2"/>
    <property type="match status" value="4"/>
</dbReference>
<dbReference type="PROSITE" id="PS51115">
    <property type="entry name" value="LAMININ_IVA"/>
    <property type="match status" value="1"/>
</dbReference>